<comment type="caution">
    <text evidence="2">The sequence shown here is derived from an EMBL/GenBank/DDBJ whole genome shotgun (WGS) entry which is preliminary data.</text>
</comment>
<keyword evidence="3" id="KW-1185">Reference proteome</keyword>
<evidence type="ECO:0000313" key="2">
    <source>
        <dbReference type="EMBL" id="GAO37877.1"/>
    </source>
</evidence>
<accession>A0A0E9MJA1</accession>
<name>A0A0E9MJA1_9SPHN</name>
<dbReference type="Proteomes" id="UP000033202">
    <property type="component" value="Unassembled WGS sequence"/>
</dbReference>
<evidence type="ECO:0000313" key="3">
    <source>
        <dbReference type="Proteomes" id="UP000033202"/>
    </source>
</evidence>
<proteinExistence type="predicted"/>
<dbReference type="STRING" id="1219043.SCH01S_01_00400"/>
<dbReference type="EMBL" id="BBWU01000001">
    <property type="protein sequence ID" value="GAO37877.1"/>
    <property type="molecule type" value="Genomic_DNA"/>
</dbReference>
<dbReference type="RefSeq" id="WP_157032743.1">
    <property type="nucleotide sequence ID" value="NZ_BBWU01000001.1"/>
</dbReference>
<protein>
    <submittedName>
        <fullName evidence="2">Uncharacterized protein</fullName>
    </submittedName>
</protein>
<sequence length="103" mass="10021">MASFSLPGFAIANAVAQSSGVKGSAATRIGLVGGLFGSSPIGILAAKQMADSEAKRSGSPPPDAKPPSGKGDARNNTMLVAEPTSAPPSAPEPPAAPASPKRA</sequence>
<reference evidence="2 3" key="1">
    <citation type="submission" date="2015-04" db="EMBL/GenBank/DDBJ databases">
        <title>Whole genome shotgun sequence of Sphingomonas changbaiensis NBRC 104936.</title>
        <authorList>
            <person name="Katano-Makiyama Y."/>
            <person name="Hosoyama A."/>
            <person name="Hashimoto M."/>
            <person name="Noguchi M."/>
            <person name="Tsuchikane K."/>
            <person name="Ohji S."/>
            <person name="Yamazoe A."/>
            <person name="Ichikawa N."/>
            <person name="Kimura A."/>
            <person name="Fujita N."/>
        </authorList>
    </citation>
    <scope>NUCLEOTIDE SEQUENCE [LARGE SCALE GENOMIC DNA]</scope>
    <source>
        <strain evidence="2 3">NBRC 104936</strain>
    </source>
</reference>
<dbReference type="AlphaFoldDB" id="A0A0E9MJA1"/>
<gene>
    <name evidence="2" type="ORF">SCH01S_01_00400</name>
</gene>
<feature type="region of interest" description="Disordered" evidence="1">
    <location>
        <begin position="47"/>
        <end position="103"/>
    </location>
</feature>
<feature type="compositionally biased region" description="Pro residues" evidence="1">
    <location>
        <begin position="85"/>
        <end position="97"/>
    </location>
</feature>
<evidence type="ECO:0000256" key="1">
    <source>
        <dbReference type="SAM" id="MobiDB-lite"/>
    </source>
</evidence>
<organism evidence="2 3">
    <name type="scientific">Sphingomonas changbaiensis NBRC 104936</name>
    <dbReference type="NCBI Taxonomy" id="1219043"/>
    <lineage>
        <taxon>Bacteria</taxon>
        <taxon>Pseudomonadati</taxon>
        <taxon>Pseudomonadota</taxon>
        <taxon>Alphaproteobacteria</taxon>
        <taxon>Sphingomonadales</taxon>
        <taxon>Sphingomonadaceae</taxon>
        <taxon>Sphingomonas</taxon>
    </lineage>
</organism>